<proteinExistence type="predicted"/>
<dbReference type="Proteomes" id="UP000037632">
    <property type="component" value="Unassembled WGS sequence"/>
</dbReference>
<dbReference type="Pfam" id="PF24751">
    <property type="entry name" value="DUF7696"/>
    <property type="match status" value="1"/>
</dbReference>
<evidence type="ECO:0000313" key="1">
    <source>
        <dbReference type="EMBL" id="KOO82292.1"/>
    </source>
</evidence>
<comment type="caution">
    <text evidence="1">The sequence shown here is derived from an EMBL/GenBank/DDBJ whole genome shotgun (WGS) entry which is preliminary data.</text>
</comment>
<evidence type="ECO:0000313" key="2">
    <source>
        <dbReference type="Proteomes" id="UP000037632"/>
    </source>
</evidence>
<dbReference type="AlphaFoldDB" id="A0AB34TH69"/>
<protein>
    <submittedName>
        <fullName evidence="1">Uncharacterized protein</fullName>
    </submittedName>
</protein>
<sequence length="68" mass="8225">MMDDATEQHRRGCEARHWIRQGYNSGRWVDELITRIAGRRGPAAAEALREEMRRQWLRRRDWMEASEL</sequence>
<organism evidence="1 2">
    <name type="scientific">Stenotrophomonas maltophilia</name>
    <name type="common">Pseudomonas maltophilia</name>
    <name type="synonym">Xanthomonas maltophilia</name>
    <dbReference type="NCBI Taxonomy" id="40324"/>
    <lineage>
        <taxon>Bacteria</taxon>
        <taxon>Pseudomonadati</taxon>
        <taxon>Pseudomonadota</taxon>
        <taxon>Gammaproteobacteria</taxon>
        <taxon>Lysobacterales</taxon>
        <taxon>Lysobacteraceae</taxon>
        <taxon>Stenotrophomonas</taxon>
        <taxon>Stenotrophomonas maltophilia group</taxon>
    </lineage>
</organism>
<name>A0AB34TH69_STEMA</name>
<reference evidence="1 2" key="1">
    <citation type="journal article" date="2015" name="Antimicrob. Agents Chemother.">
        <title>Whole-Genome Sequencing Identifies Emergence of a Quinolone Resistance Mutation in a Case of Stenotrophomonas maltophilia Bacteremia.</title>
        <authorList>
            <person name="Pak T.R."/>
            <person name="Altman D.R."/>
            <person name="Attie O."/>
            <person name="Sebra R."/>
            <person name="Hamula C.L."/>
            <person name="Lewis M."/>
            <person name="Deikus G."/>
            <person name="Newman L.C."/>
            <person name="Fang G."/>
            <person name="Hand J."/>
            <person name="Papel G."/>
            <person name="Wallach F."/>
            <person name="Schadt E.E."/>
            <person name="Huprikar S."/>
            <person name="van Bakel H."/>
            <person name="Kasarskis A."/>
            <person name="Bashir A."/>
        </authorList>
    </citation>
    <scope>NUCLEOTIDE SEQUENCE [LARGE SCALE GENOMIC DNA]</scope>
    <source>
        <strain evidence="1 2">ISMMS6</strain>
    </source>
</reference>
<gene>
    <name evidence="1" type="ORF">VL23_03105</name>
</gene>
<accession>A0AB34TH69</accession>
<dbReference type="EMBL" id="JZIW01000001">
    <property type="protein sequence ID" value="KOO82292.1"/>
    <property type="molecule type" value="Genomic_DNA"/>
</dbReference>
<dbReference type="InterPro" id="IPR056113">
    <property type="entry name" value="DUF7696"/>
</dbReference>